<dbReference type="eggNOG" id="COG0438">
    <property type="taxonomic scope" value="Bacteria"/>
</dbReference>
<accession>E8QZB9</accession>
<protein>
    <submittedName>
        <fullName evidence="6">Glycosyl transferase group 1</fullName>
    </submittedName>
</protein>
<comment type="similarity">
    <text evidence="1">Belongs to the glycosyltransferase group 1 family. Glycosyltransferase 4 subfamily.</text>
</comment>
<dbReference type="InterPro" id="IPR001296">
    <property type="entry name" value="Glyco_trans_1"/>
</dbReference>
<dbReference type="GO" id="GO:0016757">
    <property type="term" value="F:glycosyltransferase activity"/>
    <property type="evidence" value="ECO:0007669"/>
    <property type="project" value="UniProtKB-KW"/>
</dbReference>
<proteinExistence type="inferred from homology"/>
<dbReference type="SUPFAM" id="SSF53756">
    <property type="entry name" value="UDP-Glycosyltransferase/glycogen phosphorylase"/>
    <property type="match status" value="1"/>
</dbReference>
<dbReference type="InterPro" id="IPR022623">
    <property type="entry name" value="Glyco_trans_4"/>
</dbReference>
<evidence type="ECO:0000313" key="7">
    <source>
        <dbReference type="Proteomes" id="UP000008631"/>
    </source>
</evidence>
<reference evidence="6 7" key="2">
    <citation type="journal article" date="2011" name="Stand. Genomic Sci.">
        <title>Complete genome sequence of Isosphaera pallida type strain (IS1B).</title>
        <authorList>
            <consortium name="US DOE Joint Genome Institute (JGI-PGF)"/>
            <person name="Goker M."/>
            <person name="Cleland D."/>
            <person name="Saunders E."/>
            <person name="Lapidus A."/>
            <person name="Nolan M."/>
            <person name="Lucas S."/>
            <person name="Hammon N."/>
            <person name="Deshpande S."/>
            <person name="Cheng J.F."/>
            <person name="Tapia R."/>
            <person name="Han C."/>
            <person name="Goodwin L."/>
            <person name="Pitluck S."/>
            <person name="Liolios K."/>
            <person name="Pagani I."/>
            <person name="Ivanova N."/>
            <person name="Mavromatis K."/>
            <person name="Pati A."/>
            <person name="Chen A."/>
            <person name="Palaniappan K."/>
            <person name="Land M."/>
            <person name="Hauser L."/>
            <person name="Chang Y.J."/>
            <person name="Jeffries C.D."/>
            <person name="Detter J.C."/>
            <person name="Beck B."/>
            <person name="Woyke T."/>
            <person name="Bristow J."/>
            <person name="Eisen J.A."/>
            <person name="Markowitz V."/>
            <person name="Hugenholtz P."/>
            <person name="Kyrpides N.C."/>
            <person name="Klenk H.P."/>
        </authorList>
    </citation>
    <scope>NUCLEOTIDE SEQUENCE [LARGE SCALE GENOMIC DNA]</scope>
    <source>
        <strain evidence="7">ATCC 43644 / DSM 9630 / IS1B</strain>
    </source>
</reference>
<dbReference type="Gene3D" id="3.40.50.2000">
    <property type="entry name" value="Glycogen Phosphorylase B"/>
    <property type="match status" value="2"/>
</dbReference>
<dbReference type="Pfam" id="PF00534">
    <property type="entry name" value="Glycos_transf_1"/>
    <property type="match status" value="1"/>
</dbReference>
<gene>
    <name evidence="6" type="ordered locus">Isop_3692</name>
</gene>
<evidence type="ECO:0000256" key="3">
    <source>
        <dbReference type="ARBA" id="ARBA00022679"/>
    </source>
</evidence>
<organism evidence="6 7">
    <name type="scientific">Isosphaera pallida (strain ATCC 43644 / DSM 9630 / IS1B)</name>
    <dbReference type="NCBI Taxonomy" id="575540"/>
    <lineage>
        <taxon>Bacteria</taxon>
        <taxon>Pseudomonadati</taxon>
        <taxon>Planctomycetota</taxon>
        <taxon>Planctomycetia</taxon>
        <taxon>Isosphaerales</taxon>
        <taxon>Isosphaeraceae</taxon>
        <taxon>Isosphaera</taxon>
    </lineage>
</organism>
<dbReference type="InParanoid" id="E8QZB9"/>
<evidence type="ECO:0000313" key="6">
    <source>
        <dbReference type="EMBL" id="ADV64248.1"/>
    </source>
</evidence>
<dbReference type="PANTHER" id="PTHR12526">
    <property type="entry name" value="GLYCOSYLTRANSFERASE"/>
    <property type="match status" value="1"/>
</dbReference>
<keyword evidence="2" id="KW-0328">Glycosyltransferase</keyword>
<keyword evidence="7" id="KW-1185">Reference proteome</keyword>
<dbReference type="EMBL" id="CP002353">
    <property type="protein sequence ID" value="ADV64248.1"/>
    <property type="molecule type" value="Genomic_DNA"/>
</dbReference>
<dbReference type="HOGENOM" id="CLU_054763_0_0_0"/>
<dbReference type="OrthoDB" id="9793726at2"/>
<evidence type="ECO:0000259" key="4">
    <source>
        <dbReference type="Pfam" id="PF00534"/>
    </source>
</evidence>
<evidence type="ECO:0000256" key="2">
    <source>
        <dbReference type="ARBA" id="ARBA00022676"/>
    </source>
</evidence>
<dbReference type="Pfam" id="PF12000">
    <property type="entry name" value="Glyco_trans_4_3"/>
    <property type="match status" value="1"/>
</dbReference>
<evidence type="ECO:0000259" key="5">
    <source>
        <dbReference type="Pfam" id="PF12000"/>
    </source>
</evidence>
<evidence type="ECO:0000256" key="1">
    <source>
        <dbReference type="ARBA" id="ARBA00009481"/>
    </source>
</evidence>
<feature type="domain" description="Glycosyl transferase family 4" evidence="5">
    <location>
        <begin position="26"/>
        <end position="185"/>
    </location>
</feature>
<dbReference type="Proteomes" id="UP000008631">
    <property type="component" value="Chromosome"/>
</dbReference>
<dbReference type="PANTHER" id="PTHR12526:SF640">
    <property type="entry name" value="COLANIC ACID BIOSYNTHESIS GLYCOSYLTRANSFERASE WCAL-RELATED"/>
    <property type="match status" value="1"/>
</dbReference>
<feature type="domain" description="Glycosyl transferase family 1" evidence="4">
    <location>
        <begin position="202"/>
        <end position="373"/>
    </location>
</feature>
<reference key="1">
    <citation type="submission" date="2010-11" db="EMBL/GenBank/DDBJ databases">
        <title>The complete sequence of chromosome of Isophaera pallida ATCC 43644.</title>
        <authorList>
            <consortium name="US DOE Joint Genome Institute (JGI-PGF)"/>
            <person name="Lucas S."/>
            <person name="Copeland A."/>
            <person name="Lapidus A."/>
            <person name="Bruce D."/>
            <person name="Goodwin L."/>
            <person name="Pitluck S."/>
            <person name="Kyrpides N."/>
            <person name="Mavromatis K."/>
            <person name="Pagani I."/>
            <person name="Ivanova N."/>
            <person name="Saunders E."/>
            <person name="Brettin T."/>
            <person name="Detter J.C."/>
            <person name="Han C."/>
            <person name="Tapia R."/>
            <person name="Land M."/>
            <person name="Hauser L."/>
            <person name="Markowitz V."/>
            <person name="Cheng J.-F."/>
            <person name="Hugenholtz P."/>
            <person name="Woyke T."/>
            <person name="Wu D."/>
            <person name="Eisen J.A."/>
        </authorList>
    </citation>
    <scope>NUCLEOTIDE SEQUENCE</scope>
    <source>
        <strain>ATCC 43644</strain>
    </source>
</reference>
<dbReference type="KEGG" id="ipa:Isop_3692"/>
<dbReference type="RefSeq" id="WP_013566536.1">
    <property type="nucleotide sequence ID" value="NC_014962.1"/>
</dbReference>
<name>E8QZB9_ISOPI</name>
<dbReference type="STRING" id="575540.Isop_3692"/>
<keyword evidence="3 6" id="KW-0808">Transferase</keyword>
<dbReference type="AlphaFoldDB" id="E8QZB9"/>
<sequence>MHILFVHQNYPAQFGHIARYLVKRHGFRCSFLSNKPAGLVDGIQRYQYTPIGGATKTTHYCVRTFENAVAHAHGVHAACRQFPGLKPDLIVGHSGFGSTLFLRELFDCPILNYFEYFYHPHGSDLDFRPEFLPREIDFLRSYCRNAMILLDLNNCDRGYSPTVWQRSLFPPEYLDKIEVIFDGVDRAIWSRVENPQRVVAGEAIPNGVKIVTYVSRGFEAMRGFDIFMKAAKRIAQRDPDVLFIVVGSDRVSYGGDLKYIQEKSFREHVLKQDDYDLSRFRFVGTVPPQELARIFSLSDAHIYLTVPFVLSWSLFDALACGATVIASDTPPVRELIEHNRTGLLAPFHDDEAIAEATLAVLRDPRGHRHLARAGMELIEEKYTLDRCLPRLLDLYQRVAQSR</sequence>